<evidence type="ECO:0000313" key="5">
    <source>
        <dbReference type="EMBL" id="CAG5070527.1"/>
    </source>
</evidence>
<reference evidence="5 6" key="1">
    <citation type="submission" date="2021-04" db="EMBL/GenBank/DDBJ databases">
        <authorList>
            <person name="Rodrigo-Torres L."/>
            <person name="Arahal R. D."/>
            <person name="Lucena T."/>
        </authorList>
    </citation>
    <scope>NUCLEOTIDE SEQUENCE [LARGE SCALE GENOMIC DNA]</scope>
    <source>
        <strain evidence="5 6">CECT 9623</strain>
    </source>
</reference>
<gene>
    <name evidence="5" type="primary">thpA</name>
    <name evidence="5" type="ORF">DYBT9623_03072</name>
</gene>
<dbReference type="Proteomes" id="UP000679725">
    <property type="component" value="Unassembled WGS sequence"/>
</dbReference>
<protein>
    <submittedName>
        <fullName evidence="5">D-threitol-binding protein</fullName>
    </submittedName>
</protein>
<proteinExistence type="inferred from homology"/>
<dbReference type="EMBL" id="CAJRAU010000004">
    <property type="protein sequence ID" value="CAG5070527.1"/>
    <property type="molecule type" value="Genomic_DNA"/>
</dbReference>
<evidence type="ECO:0000259" key="4">
    <source>
        <dbReference type="Pfam" id="PF13407"/>
    </source>
</evidence>
<dbReference type="PANTHER" id="PTHR46847">
    <property type="entry name" value="D-ALLOSE-BINDING PERIPLASMIC PROTEIN-RELATED"/>
    <property type="match status" value="1"/>
</dbReference>
<comment type="subcellular location">
    <subcellularLocation>
        <location evidence="1">Cell envelope</location>
    </subcellularLocation>
</comment>
<dbReference type="SUPFAM" id="SSF53822">
    <property type="entry name" value="Periplasmic binding protein-like I"/>
    <property type="match status" value="1"/>
</dbReference>
<feature type="domain" description="Periplasmic binding protein" evidence="4">
    <location>
        <begin position="37"/>
        <end position="287"/>
    </location>
</feature>
<evidence type="ECO:0000256" key="3">
    <source>
        <dbReference type="ARBA" id="ARBA00022729"/>
    </source>
</evidence>
<sequence length="310" mass="33018">MKNAIFGTLIATALLSGCNQTSEKGSGDGEKLVVGATMLSMQNEFIVNVSDEMEAKAKELDVDLITVDAERSALKQVEQVESFIAQGVDAIIMNPCEVEASSPAVKLAMAANIPIINVNSETSAKPTAFVGSDDTESARIAMKYLAEKLGGKGNILIMHGFMGQAAQLKRDNGAKEILKANPGLKLLAEQTGEWDRAKGMSLTENWIQSYGSKINAIFAHNDEMGMGAVKALEAAGLKNKVIVVSVDAIPDALQAVKKGTLDATIFQNAKEQGSKAIETAVKAAKKEAFDKEVLIPFQLVTKENVGEFLK</sequence>
<dbReference type="RefSeq" id="WP_215234405.1">
    <property type="nucleotide sequence ID" value="NZ_CAJRAU010000004.1"/>
</dbReference>
<dbReference type="InterPro" id="IPR028082">
    <property type="entry name" value="Peripla_BP_I"/>
</dbReference>
<dbReference type="PANTHER" id="PTHR46847:SF1">
    <property type="entry name" value="D-ALLOSE-BINDING PERIPLASMIC PROTEIN-RELATED"/>
    <property type="match status" value="1"/>
</dbReference>
<comment type="similarity">
    <text evidence="2">Belongs to the bacterial solute-binding protein 2 family.</text>
</comment>
<evidence type="ECO:0000313" key="6">
    <source>
        <dbReference type="Proteomes" id="UP000679725"/>
    </source>
</evidence>
<dbReference type="Pfam" id="PF13407">
    <property type="entry name" value="Peripla_BP_4"/>
    <property type="match status" value="1"/>
</dbReference>
<dbReference type="Gene3D" id="3.40.50.2300">
    <property type="match status" value="2"/>
</dbReference>
<keyword evidence="3" id="KW-0732">Signal</keyword>
<dbReference type="PROSITE" id="PS51257">
    <property type="entry name" value="PROKAR_LIPOPROTEIN"/>
    <property type="match status" value="1"/>
</dbReference>
<evidence type="ECO:0000256" key="1">
    <source>
        <dbReference type="ARBA" id="ARBA00004196"/>
    </source>
</evidence>
<accession>A0ABM8USI8</accession>
<name>A0ABM8USI8_9BACT</name>
<organism evidence="5 6">
    <name type="scientific">Dyadobacter linearis</name>
    <dbReference type="NCBI Taxonomy" id="2823330"/>
    <lineage>
        <taxon>Bacteria</taxon>
        <taxon>Pseudomonadati</taxon>
        <taxon>Bacteroidota</taxon>
        <taxon>Cytophagia</taxon>
        <taxon>Cytophagales</taxon>
        <taxon>Spirosomataceae</taxon>
        <taxon>Dyadobacter</taxon>
    </lineage>
</organism>
<evidence type="ECO:0000256" key="2">
    <source>
        <dbReference type="ARBA" id="ARBA00007639"/>
    </source>
</evidence>
<dbReference type="InterPro" id="IPR025997">
    <property type="entry name" value="SBP_2_dom"/>
</dbReference>
<dbReference type="CDD" id="cd06301">
    <property type="entry name" value="PBP1_rhizopine_binding-like"/>
    <property type="match status" value="1"/>
</dbReference>
<keyword evidence="6" id="KW-1185">Reference proteome</keyword>
<comment type="caution">
    <text evidence="5">The sequence shown here is derived from an EMBL/GenBank/DDBJ whole genome shotgun (WGS) entry which is preliminary data.</text>
</comment>